<keyword evidence="2" id="KW-1185">Reference proteome</keyword>
<name>A0ABQ1KE18_9GAMM</name>
<evidence type="ECO:0000313" key="1">
    <source>
        <dbReference type="EMBL" id="GGB97079.1"/>
    </source>
</evidence>
<gene>
    <name evidence="1" type="ORF">GCM10011352_24030</name>
</gene>
<dbReference type="EMBL" id="BMIJ01000004">
    <property type="protein sequence ID" value="GGB97079.1"/>
    <property type="molecule type" value="Genomic_DNA"/>
</dbReference>
<accession>A0ABQ1KE18</accession>
<comment type="caution">
    <text evidence="1">The sequence shown here is derived from an EMBL/GenBank/DDBJ whole genome shotgun (WGS) entry which is preliminary data.</text>
</comment>
<dbReference type="SUPFAM" id="SSF56935">
    <property type="entry name" value="Porins"/>
    <property type="match status" value="1"/>
</dbReference>
<protein>
    <submittedName>
        <fullName evidence="1">Uncharacterized protein</fullName>
    </submittedName>
</protein>
<reference evidence="2" key="1">
    <citation type="journal article" date="2019" name="Int. J. Syst. Evol. Microbiol.">
        <title>The Global Catalogue of Microorganisms (GCM) 10K type strain sequencing project: providing services to taxonomists for standard genome sequencing and annotation.</title>
        <authorList>
            <consortium name="The Broad Institute Genomics Platform"/>
            <consortium name="The Broad Institute Genome Sequencing Center for Infectious Disease"/>
            <person name="Wu L."/>
            <person name="Ma J."/>
        </authorList>
    </citation>
    <scope>NUCLEOTIDE SEQUENCE [LARGE SCALE GENOMIC DNA]</scope>
    <source>
        <strain evidence="2">CGMCC 1.15341</strain>
    </source>
</reference>
<dbReference type="Proteomes" id="UP000629025">
    <property type="component" value="Unassembled WGS sequence"/>
</dbReference>
<evidence type="ECO:0000313" key="2">
    <source>
        <dbReference type="Proteomes" id="UP000629025"/>
    </source>
</evidence>
<sequence length="638" mass="71324">MQDKALESIAVEIGGYDVTPFIERTDDGVIVSLDSGLEAGTYQAYVLAFYSDGEIQTLSESQVTIAASGSSTQWNLNSTLSTQVRVAEDDTTDYRSVDHRQSNGALSADSDHRDGNIHTSARLQAVYDNLHQGHYPDSEWQLPEYQAGIAHESDAGTAGVQVGNYAHPNEDLLFSGYQRRGVNLFANNPEQTLKASLFGTASETTNSVEQDLFWPEKQNNQTLGGTLAVSPLTDNPERLTLGASYVDGKGTSTGSGFTVLDDESIYGGHSWGFTLDSIWLNRSLWLHWQKAQSSFDSDGLDYGDGALDDDADKWLVQLNSGPDLPAFGVDQWQLSAQRQRVGEYFYSIANLGLPGDLDTRQLALYANKGGLSLNTEGQHQQNNIEDRADRATLTVRYFGLDLNYTPGVDLQSGPWRYIGSPSYTTYYHVTRNSQPRSDVLLSGLDVDNTQREYSVGASFSHERWSWGLNYALVKTDDRSDPVEQNGFEIYTPVGDTENHLTSLQLSWFPNERLTLSPTLQWNQYKELENDNAYKTLNAGIDGQYAFIPNKLLMHVNYFYGHYDNRYGDPDSLDTQQDNHTGNLQLTWKAVEAKRLKPGMDWFLKGNYGRQDDTIDANDYESWQVRLGFSVYWAGYNEG</sequence>
<proteinExistence type="predicted"/>
<organism evidence="1 2">
    <name type="scientific">Marinobacterium zhoushanense</name>
    <dbReference type="NCBI Taxonomy" id="1679163"/>
    <lineage>
        <taxon>Bacteria</taxon>
        <taxon>Pseudomonadati</taxon>
        <taxon>Pseudomonadota</taxon>
        <taxon>Gammaproteobacteria</taxon>
        <taxon>Oceanospirillales</taxon>
        <taxon>Oceanospirillaceae</taxon>
        <taxon>Marinobacterium</taxon>
    </lineage>
</organism>